<proteinExistence type="predicted"/>
<name>A0A7R9L833_9ACAR</name>
<dbReference type="Proteomes" id="UP000759131">
    <property type="component" value="Unassembled WGS sequence"/>
</dbReference>
<organism evidence="2">
    <name type="scientific">Medioppia subpectinata</name>
    <dbReference type="NCBI Taxonomy" id="1979941"/>
    <lineage>
        <taxon>Eukaryota</taxon>
        <taxon>Metazoa</taxon>
        <taxon>Ecdysozoa</taxon>
        <taxon>Arthropoda</taxon>
        <taxon>Chelicerata</taxon>
        <taxon>Arachnida</taxon>
        <taxon>Acari</taxon>
        <taxon>Acariformes</taxon>
        <taxon>Sarcoptiformes</taxon>
        <taxon>Oribatida</taxon>
        <taxon>Brachypylina</taxon>
        <taxon>Oppioidea</taxon>
        <taxon>Oppiidae</taxon>
        <taxon>Medioppia</taxon>
    </lineage>
</organism>
<accession>A0A7R9L833</accession>
<keyword evidence="3" id="KW-1185">Reference proteome</keyword>
<protein>
    <submittedName>
        <fullName evidence="2">Uncharacterized protein</fullName>
    </submittedName>
</protein>
<evidence type="ECO:0000256" key="1">
    <source>
        <dbReference type="SAM" id="SignalP"/>
    </source>
</evidence>
<dbReference type="EMBL" id="OC872215">
    <property type="protein sequence ID" value="CAD7635769.1"/>
    <property type="molecule type" value="Genomic_DNA"/>
</dbReference>
<dbReference type="OrthoDB" id="6510671at2759"/>
<evidence type="ECO:0000313" key="2">
    <source>
        <dbReference type="EMBL" id="CAD7635769.1"/>
    </source>
</evidence>
<keyword evidence="1" id="KW-0732">Signal</keyword>
<sequence>MENILGLVILLWASVAGVMCQQIMPNQPITDANQVGASPVFYTEVIAKQCIDVNQGVVGRSFPTGQSVESFISLVELLETLIYNGTDQALVQHMGAENVARLLLRRFRFDGYDDAQPSTLKKQKDLEFQNFNNAVLKKGDGQTLLTGYYFPDQYFKLEELCSLHDMLSHNIYNVKIQRRVSYAQVPIKEEGVASLRADRKEAIAMARVLLGVIAGLSMDARTQASDILKSWGSSTQMQPAYDQQLDPVAAMTLADLWSINSAKTNIYDQYLYGVTGQWETSTCATHYGLENIPEDKFKDIDHYIRATRAEIRGGIDGYLIGTNLRSPQFHLDNPQSLRLSAILRSYYSKPIQPKSSTFSASVCDRNRIGQEIPKIQGYATTYQSIVATRNGGKLPVDLDQRFSQEIQNAVSGAVSNRLINASTRQLLCDRRGIRRLRAFDTRNANPLLPMLSARGRKVWTPSGGCCGGFQVADTRTRLLASYMAHNQT</sequence>
<dbReference type="EMBL" id="CAJPIZ010017640">
    <property type="protein sequence ID" value="CAG2116199.1"/>
    <property type="molecule type" value="Genomic_DNA"/>
</dbReference>
<feature type="chain" id="PRO_5036403450" evidence="1">
    <location>
        <begin position="21"/>
        <end position="488"/>
    </location>
</feature>
<feature type="signal peptide" evidence="1">
    <location>
        <begin position="1"/>
        <end position="20"/>
    </location>
</feature>
<gene>
    <name evidence="2" type="ORF">OSB1V03_LOCUS16160</name>
</gene>
<reference evidence="2" key="1">
    <citation type="submission" date="2020-11" db="EMBL/GenBank/DDBJ databases">
        <authorList>
            <person name="Tran Van P."/>
        </authorList>
    </citation>
    <scope>NUCLEOTIDE SEQUENCE</scope>
</reference>
<evidence type="ECO:0000313" key="3">
    <source>
        <dbReference type="Proteomes" id="UP000759131"/>
    </source>
</evidence>
<dbReference type="AlphaFoldDB" id="A0A7R9L833"/>
<feature type="non-terminal residue" evidence="2">
    <location>
        <position position="488"/>
    </location>
</feature>